<evidence type="ECO:0000256" key="5">
    <source>
        <dbReference type="ARBA" id="ARBA00022729"/>
    </source>
</evidence>
<dbReference type="InterPro" id="IPR000531">
    <property type="entry name" value="Beta-barrel_TonB"/>
</dbReference>
<accession>A0A1G4G440</accession>
<comment type="subcellular location">
    <subcellularLocation>
        <location evidence="1 10">Cell outer membrane</location>
        <topology evidence="1 10">Multi-pass membrane protein</topology>
    </subcellularLocation>
</comment>
<organism evidence="14 15">
    <name type="scientific">Petrimonas mucosa</name>
    <dbReference type="NCBI Taxonomy" id="1642646"/>
    <lineage>
        <taxon>Bacteria</taxon>
        <taxon>Pseudomonadati</taxon>
        <taxon>Bacteroidota</taxon>
        <taxon>Bacteroidia</taxon>
        <taxon>Bacteroidales</taxon>
        <taxon>Dysgonomonadaceae</taxon>
        <taxon>Petrimonas</taxon>
    </lineage>
</organism>
<name>A0A1G4G440_9BACT</name>
<evidence type="ECO:0000259" key="12">
    <source>
        <dbReference type="Pfam" id="PF00593"/>
    </source>
</evidence>
<dbReference type="InterPro" id="IPR023996">
    <property type="entry name" value="TonB-dep_OMP_SusC/RagA"/>
</dbReference>
<dbReference type="PANTHER" id="PTHR30069">
    <property type="entry name" value="TONB-DEPENDENT OUTER MEMBRANE RECEPTOR"/>
    <property type="match status" value="1"/>
</dbReference>
<keyword evidence="15" id="KW-1185">Reference proteome</keyword>
<protein>
    <submittedName>
        <fullName evidence="14">TonB-dependent receptor SusC</fullName>
    </submittedName>
</protein>
<dbReference type="InterPro" id="IPR023997">
    <property type="entry name" value="TonB-dep_OMP_SusC/RagA_CS"/>
</dbReference>
<dbReference type="GO" id="GO:0044718">
    <property type="term" value="P:siderophore transmembrane transport"/>
    <property type="evidence" value="ECO:0007669"/>
    <property type="project" value="TreeGrafter"/>
</dbReference>
<dbReference type="Gene3D" id="2.40.170.20">
    <property type="entry name" value="TonB-dependent receptor, beta-barrel domain"/>
    <property type="match status" value="1"/>
</dbReference>
<dbReference type="KEGG" id="pmuc:ING2E5A_0369"/>
<dbReference type="AlphaFoldDB" id="A0A1G4G440"/>
<dbReference type="InterPro" id="IPR039426">
    <property type="entry name" value="TonB-dep_rcpt-like"/>
</dbReference>
<feature type="domain" description="TonB-dependent receptor-like beta-barrel" evidence="12">
    <location>
        <begin position="359"/>
        <end position="849"/>
    </location>
</feature>
<dbReference type="STRING" id="1642646.ING2E5A_0369"/>
<dbReference type="Pfam" id="PF00593">
    <property type="entry name" value="TonB_dep_Rec_b-barrel"/>
    <property type="match status" value="1"/>
</dbReference>
<dbReference type="InterPro" id="IPR037066">
    <property type="entry name" value="Plug_dom_sf"/>
</dbReference>
<dbReference type="PROSITE" id="PS52016">
    <property type="entry name" value="TONB_DEPENDENT_REC_3"/>
    <property type="match status" value="1"/>
</dbReference>
<keyword evidence="9 10" id="KW-0998">Cell outer membrane</keyword>
<dbReference type="EMBL" id="LT608328">
    <property type="protein sequence ID" value="SCM55442.1"/>
    <property type="molecule type" value="Genomic_DNA"/>
</dbReference>
<dbReference type="NCBIfam" id="TIGR04057">
    <property type="entry name" value="SusC_RagA_signa"/>
    <property type="match status" value="1"/>
</dbReference>
<dbReference type="NCBIfam" id="TIGR04056">
    <property type="entry name" value="OMP_RagA_SusC"/>
    <property type="match status" value="1"/>
</dbReference>
<dbReference type="GO" id="GO:0015344">
    <property type="term" value="F:siderophore uptake transmembrane transporter activity"/>
    <property type="evidence" value="ECO:0007669"/>
    <property type="project" value="TreeGrafter"/>
</dbReference>
<keyword evidence="7 10" id="KW-0472">Membrane</keyword>
<dbReference type="GO" id="GO:0009279">
    <property type="term" value="C:cell outer membrane"/>
    <property type="evidence" value="ECO:0007669"/>
    <property type="project" value="UniProtKB-SubCell"/>
</dbReference>
<evidence type="ECO:0000256" key="9">
    <source>
        <dbReference type="ARBA" id="ARBA00023237"/>
    </source>
</evidence>
<evidence type="ECO:0000256" key="6">
    <source>
        <dbReference type="ARBA" id="ARBA00023077"/>
    </source>
</evidence>
<dbReference type="FunFam" id="2.170.130.10:FF:000008">
    <property type="entry name" value="SusC/RagA family TonB-linked outer membrane protein"/>
    <property type="match status" value="1"/>
</dbReference>
<feature type="domain" description="TonB-dependent receptor plug" evidence="13">
    <location>
        <begin position="152"/>
        <end position="256"/>
    </location>
</feature>
<evidence type="ECO:0000256" key="7">
    <source>
        <dbReference type="ARBA" id="ARBA00023136"/>
    </source>
</evidence>
<evidence type="ECO:0000256" key="4">
    <source>
        <dbReference type="ARBA" id="ARBA00022692"/>
    </source>
</evidence>
<dbReference type="SUPFAM" id="SSF56935">
    <property type="entry name" value="Porins"/>
    <property type="match status" value="1"/>
</dbReference>
<keyword evidence="3 10" id="KW-1134">Transmembrane beta strand</keyword>
<evidence type="ECO:0000256" key="3">
    <source>
        <dbReference type="ARBA" id="ARBA00022452"/>
    </source>
</evidence>
<dbReference type="Gene3D" id="2.170.130.10">
    <property type="entry name" value="TonB-dependent receptor, plug domain"/>
    <property type="match status" value="1"/>
</dbReference>
<gene>
    <name evidence="14" type="primary">susC13</name>
    <name evidence="14" type="ORF">ING2E5A_0369</name>
</gene>
<evidence type="ECO:0000256" key="10">
    <source>
        <dbReference type="PROSITE-ProRule" id="PRU01360"/>
    </source>
</evidence>
<keyword evidence="5" id="KW-0732">Signal</keyword>
<dbReference type="Proteomes" id="UP000178485">
    <property type="component" value="Chromosome i"/>
</dbReference>
<reference evidence="14 15" key="1">
    <citation type="submission" date="2016-08" db="EMBL/GenBank/DDBJ databases">
        <authorList>
            <person name="Seilhamer J.J."/>
        </authorList>
    </citation>
    <scope>NUCLEOTIDE SEQUENCE [LARGE SCALE GENOMIC DNA]</scope>
    <source>
        <strain evidence="14">ING2-E5A</strain>
    </source>
</reference>
<evidence type="ECO:0000256" key="2">
    <source>
        <dbReference type="ARBA" id="ARBA00022448"/>
    </source>
</evidence>
<keyword evidence="8 14" id="KW-0675">Receptor</keyword>
<comment type="similarity">
    <text evidence="10 11">Belongs to the TonB-dependent receptor family.</text>
</comment>
<dbReference type="PANTHER" id="PTHR30069:SF29">
    <property type="entry name" value="HEMOGLOBIN AND HEMOGLOBIN-HAPTOGLOBIN-BINDING PROTEIN 1-RELATED"/>
    <property type="match status" value="1"/>
</dbReference>
<dbReference type="Pfam" id="PF13715">
    <property type="entry name" value="CarbopepD_reg_2"/>
    <property type="match status" value="1"/>
</dbReference>
<dbReference type="Gene3D" id="2.60.40.1120">
    <property type="entry name" value="Carboxypeptidase-like, regulatory domain"/>
    <property type="match status" value="1"/>
</dbReference>
<keyword evidence="6 11" id="KW-0798">TonB box</keyword>
<dbReference type="InterPro" id="IPR036942">
    <property type="entry name" value="Beta-barrel_TonB_sf"/>
</dbReference>
<evidence type="ECO:0000256" key="11">
    <source>
        <dbReference type="RuleBase" id="RU003357"/>
    </source>
</evidence>
<keyword evidence="4 10" id="KW-0812">Transmembrane</keyword>
<evidence type="ECO:0000259" key="13">
    <source>
        <dbReference type="Pfam" id="PF07715"/>
    </source>
</evidence>
<dbReference type="InterPro" id="IPR012910">
    <property type="entry name" value="Plug_dom"/>
</dbReference>
<dbReference type="InterPro" id="IPR008969">
    <property type="entry name" value="CarboxyPept-like_regulatory"/>
</dbReference>
<sequence length="1029" mass="114311">MNNISINAKEHFFCSTSLKRSFALRITLLLLVMITTQLRAENMNREIENRNNTLTESQQQQKKNITGIIVDAAGVPVIGANIIEVGTTNGTVTDADGKFSLMVDNNARIRVTYIGYVEQLIDTKWKNNFEIRLLEDTQALEELVVIGYGTVKKKDLTGSVSSVSPRDFRAQPVQGISEMIAGRVAGVMVTQTNGDASASTKIRIRGSNSLNGSNDPLYIVDGVPMGSYSPSDVESIEVLKDASATAIYGSRGANGVVLITTKRGSTGGPYAEVVANTSFATYPKFYDLLDGKEFGVFYNQYFGTNLVFPEYNTDWQKVLTQTGIRQNYQANISGGTDKMNFYVGGNYIHNQGTIKNNDSENYRLRSNFDFKLGSRFSGKVDLSVGQSRSHNSNEFTSKGPLFSALQWSPCLPTIDENGNYTASDPYSTTYLNPYMEIMEANSNSYGTSVAVNGHFAYQVIEGLKLSVQPAINRSLSEGRSFSNSMISSGGDVTASRSMGNSTSWQITSLATYDKTFNMKHNLNAMLGSELYKSEYYGFSARGQKFFDEKVLWNNLGSATTQTISSSYSSEALASFFTRANYNYDSRYYVTASLRADGSSKFRGDNQFSYFPSGALSWVASNEEFLKDHTWIDHLKFRLSYGVTGSQAIGPYATVSSLGNSNWGWGAGDSKLPGVYLTDPANPNLKWEETTQWNLGVDANIFEKWSIGLDYFNKTTDGLLTNRVLPSYTGGGSTRINLGQMKNHGIDASITFTPFNHQDFSWRMTLNGSWLQNRVASLGDLGEYFIPSGDANYTGVQLETSPLIVQQGQPLGQLYGFKWLGLWKESEAEEAAKYNQKPGDNRYLDKNNDYSYSNEDKEVIGNFMPKFIWSYNSTINWKNFDFNLLVEGAHNRDMYNFNRMVAGTIVATSFSVTLREAADNMWTASNQETMWAPRSSSALEKPNSSKWVEEASWVKIRNLSIGYTIPKQLLCGHEIRVNASAQNLFTITGYSGLDPESQVNGAYSQDFFGGVEYGTYPQSRIYTIGLTYKF</sequence>
<evidence type="ECO:0000313" key="15">
    <source>
        <dbReference type="Proteomes" id="UP000178485"/>
    </source>
</evidence>
<evidence type="ECO:0000256" key="8">
    <source>
        <dbReference type="ARBA" id="ARBA00023170"/>
    </source>
</evidence>
<keyword evidence="2 10" id="KW-0813">Transport</keyword>
<dbReference type="Pfam" id="PF07715">
    <property type="entry name" value="Plug"/>
    <property type="match status" value="1"/>
</dbReference>
<evidence type="ECO:0000313" key="14">
    <source>
        <dbReference type="EMBL" id="SCM55442.1"/>
    </source>
</evidence>
<evidence type="ECO:0000256" key="1">
    <source>
        <dbReference type="ARBA" id="ARBA00004571"/>
    </source>
</evidence>
<dbReference type="SUPFAM" id="SSF49464">
    <property type="entry name" value="Carboxypeptidase regulatory domain-like"/>
    <property type="match status" value="1"/>
</dbReference>
<proteinExistence type="inferred from homology"/>